<evidence type="ECO:0000313" key="6">
    <source>
        <dbReference type="EMBL" id="PTG67634.1"/>
    </source>
</evidence>
<dbReference type="InterPro" id="IPR003675">
    <property type="entry name" value="Rce1/LyrA-like_dom"/>
</dbReference>
<evidence type="ECO:0000313" key="7">
    <source>
        <dbReference type="Proteomes" id="UP000242008"/>
    </source>
</evidence>
<keyword evidence="1" id="KW-1133">Transmembrane helix</keyword>
<keyword evidence="7" id="KW-1185">Reference proteome</keyword>
<evidence type="ECO:0000313" key="3">
    <source>
        <dbReference type="EMBL" id="MDQ7176087.1"/>
    </source>
</evidence>
<feature type="transmembrane region" description="Helical" evidence="1">
    <location>
        <begin position="34"/>
        <end position="57"/>
    </location>
</feature>
<dbReference type="RefSeq" id="WP_037577378.1">
    <property type="nucleotide sequence ID" value="NZ_CP133244.1"/>
</dbReference>
<keyword evidence="4" id="KW-0482">Metalloprotease</keyword>
<feature type="domain" description="CAAX prenyl protease 2/Lysostaphin resistance protein A-like" evidence="2">
    <location>
        <begin position="117"/>
        <end position="213"/>
    </location>
</feature>
<gene>
    <name evidence="5" type="ORF">BU638_09780</name>
    <name evidence="4" type="ORF">BU653_06940</name>
    <name evidence="6" type="ORF">BU676_11635</name>
    <name evidence="3" type="ORF">RCF65_08810</name>
</gene>
<organism evidence="4 9">
    <name type="scientific">Staphylococcus chromogenes</name>
    <name type="common">Staphylococcus hyicus subsp. chromogenes</name>
    <dbReference type="NCBI Taxonomy" id="46126"/>
    <lineage>
        <taxon>Bacteria</taxon>
        <taxon>Bacillati</taxon>
        <taxon>Bacillota</taxon>
        <taxon>Bacilli</taxon>
        <taxon>Bacillales</taxon>
        <taxon>Staphylococcaceae</taxon>
        <taxon>Staphylococcus</taxon>
    </lineage>
</organism>
<feature type="transmembrane region" description="Helical" evidence="1">
    <location>
        <begin position="250"/>
        <end position="268"/>
    </location>
</feature>
<dbReference type="EMBL" id="PZAO01000044">
    <property type="protein sequence ID" value="PTG67634.1"/>
    <property type="molecule type" value="Genomic_DNA"/>
</dbReference>
<dbReference type="PANTHER" id="PTHR39430">
    <property type="entry name" value="MEMBRANE-ASSOCIATED PROTEASE-RELATED"/>
    <property type="match status" value="1"/>
</dbReference>
<evidence type="ECO:0000313" key="4">
    <source>
        <dbReference type="EMBL" id="PTG13810.1"/>
    </source>
</evidence>
<sequence>MKWIKVLCLVIIGFLIMALGQAVASIWDVFIPYYGIGALLFGITYILVSLWMIRLIIKKVFKEDLVDYRITPFKWNKTAFLIALALPIGIYAVYILFVPGEWITHLNGSNSELLNQLSWSIFVNAMGAAVVEECICRGLLMGYIEKQWNIQIAIMMTSVFFAAIHLLNGVSDFYDVLLLLMSGSLVGIMFGLLVYVFKTIWASIIVHFFWNLFQVIQFSTNPHEAVPLIYLMKLQARWITGGDYGIETSVISILGYLMVIMILMFYYFKQREQRIH</sequence>
<keyword evidence="4" id="KW-0378">Hydrolase</keyword>
<dbReference type="PANTHER" id="PTHR39430:SF1">
    <property type="entry name" value="PROTEASE"/>
    <property type="match status" value="1"/>
</dbReference>
<dbReference type="AlphaFoldDB" id="A0AAE5T0U2"/>
<accession>A0AAE5T0U2</accession>
<evidence type="ECO:0000259" key="2">
    <source>
        <dbReference type="Pfam" id="PF02517"/>
    </source>
</evidence>
<feature type="transmembrane region" description="Helical" evidence="1">
    <location>
        <begin position="148"/>
        <end position="167"/>
    </location>
</feature>
<reference evidence="7 8" key="1">
    <citation type="journal article" date="2016" name="Front. Microbiol.">
        <title>Comprehensive Phylogenetic Analysis of Bovine Non-aureus Staphylococci Species Based on Whole-Genome Sequencing.</title>
        <authorList>
            <person name="Naushad S."/>
            <person name="Barkema H.W."/>
            <person name="Luby C."/>
            <person name="Condas L.A."/>
            <person name="Nobrega D.B."/>
            <person name="Carson D.A."/>
            <person name="De Buck J."/>
        </authorList>
    </citation>
    <scope>NUCLEOTIDE SEQUENCE [LARGE SCALE GENOMIC DNA]</scope>
    <source>
        <strain evidence="5 8">SNUC 105</strain>
        <strain evidence="6 7">SNUC 1363</strain>
        <strain evidence="4 9">SNUC 505</strain>
    </source>
</reference>
<dbReference type="Proteomes" id="UP001240157">
    <property type="component" value="Unassembled WGS sequence"/>
</dbReference>
<dbReference type="Proteomes" id="UP000242144">
    <property type="component" value="Unassembled WGS sequence"/>
</dbReference>
<dbReference type="EMBL" id="PZCM01000015">
    <property type="protein sequence ID" value="PTG25973.1"/>
    <property type="molecule type" value="Genomic_DNA"/>
</dbReference>
<evidence type="ECO:0000313" key="8">
    <source>
        <dbReference type="Proteomes" id="UP000242144"/>
    </source>
</evidence>
<dbReference type="Pfam" id="PF02517">
    <property type="entry name" value="Rce1-like"/>
    <property type="match status" value="1"/>
</dbReference>
<dbReference type="Proteomes" id="UP000242008">
    <property type="component" value="Unassembled WGS sequence"/>
</dbReference>
<dbReference type="GO" id="GO:0004175">
    <property type="term" value="F:endopeptidase activity"/>
    <property type="evidence" value="ECO:0007669"/>
    <property type="project" value="UniProtKB-ARBA"/>
</dbReference>
<keyword evidence="4" id="KW-0645">Protease</keyword>
<evidence type="ECO:0000313" key="5">
    <source>
        <dbReference type="EMBL" id="PTG25973.1"/>
    </source>
</evidence>
<keyword evidence="1" id="KW-0812">Transmembrane</keyword>
<evidence type="ECO:0000256" key="1">
    <source>
        <dbReference type="SAM" id="Phobius"/>
    </source>
</evidence>
<evidence type="ECO:0000313" key="9">
    <source>
        <dbReference type="Proteomes" id="UP000242704"/>
    </source>
</evidence>
<dbReference type="Proteomes" id="UP000242704">
    <property type="component" value="Unassembled WGS sequence"/>
</dbReference>
<dbReference type="GO" id="GO:0008237">
    <property type="term" value="F:metallopeptidase activity"/>
    <property type="evidence" value="ECO:0007669"/>
    <property type="project" value="UniProtKB-KW"/>
</dbReference>
<reference evidence="4" key="2">
    <citation type="submission" date="2018-03" db="EMBL/GenBank/DDBJ databases">
        <authorList>
            <person name="Naushad S."/>
        </authorList>
    </citation>
    <scope>NUCLEOTIDE SEQUENCE</scope>
    <source>
        <strain evidence="5">SNUC 105</strain>
        <strain evidence="6">SNUC 1363</strain>
        <strain evidence="4">SNUC 505</strain>
    </source>
</reference>
<proteinExistence type="predicted"/>
<dbReference type="GO" id="GO:0080120">
    <property type="term" value="P:CAAX-box protein maturation"/>
    <property type="evidence" value="ECO:0007669"/>
    <property type="project" value="UniProtKB-ARBA"/>
</dbReference>
<comment type="caution">
    <text evidence="4">The sequence shown here is derived from an EMBL/GenBank/DDBJ whole genome shotgun (WGS) entry which is preliminary data.</text>
</comment>
<reference evidence="3 10" key="3">
    <citation type="submission" date="2023-08" db="EMBL/GenBank/DDBJ databases">
        <title>Whole genome sequencing of Staphylococcus chromogenes NNSch 2386.</title>
        <authorList>
            <person name="Kropotov V.S."/>
            <person name="Boriskina E.V."/>
            <person name="Gordinskaya N.A."/>
            <person name="Shkurkina I.S."/>
            <person name="Kryazhev D.V."/>
            <person name="Alekseeva A.E."/>
            <person name="Makhova M.A."/>
        </authorList>
    </citation>
    <scope>NUCLEOTIDE SEQUENCE [LARGE SCALE GENOMIC DNA]</scope>
    <source>
        <strain evidence="3 10">NNSch 2386</strain>
    </source>
</reference>
<name>A0AAE5T0U2_STACR</name>
<protein>
    <submittedName>
        <fullName evidence="4">CPBP family intramembrane metalloprotease</fullName>
    </submittedName>
    <submittedName>
        <fullName evidence="3">Type II CAAX endopeptidase family protein</fullName>
    </submittedName>
</protein>
<dbReference type="EMBL" id="JAVGJF010000062">
    <property type="protein sequence ID" value="MDQ7176087.1"/>
    <property type="molecule type" value="Genomic_DNA"/>
</dbReference>
<feature type="transmembrane region" description="Helical" evidence="1">
    <location>
        <begin position="173"/>
        <end position="196"/>
    </location>
</feature>
<keyword evidence="1" id="KW-0472">Membrane</keyword>
<feature type="transmembrane region" description="Helical" evidence="1">
    <location>
        <begin position="78"/>
        <end position="97"/>
    </location>
</feature>
<dbReference type="EMBL" id="PZBZ01000032">
    <property type="protein sequence ID" value="PTG13810.1"/>
    <property type="molecule type" value="Genomic_DNA"/>
</dbReference>
<evidence type="ECO:0000313" key="10">
    <source>
        <dbReference type="Proteomes" id="UP001240157"/>
    </source>
</evidence>